<dbReference type="PROSITE" id="PS00383">
    <property type="entry name" value="TYR_PHOSPHATASE_1"/>
    <property type="match status" value="1"/>
</dbReference>
<dbReference type="InterPro" id="IPR016130">
    <property type="entry name" value="Tyr_Pase_AS"/>
</dbReference>
<dbReference type="InterPro" id="IPR029021">
    <property type="entry name" value="Prot-tyrosine_phosphatase-like"/>
</dbReference>
<feature type="domain" description="Tyrosine specific protein phosphatases" evidence="2">
    <location>
        <begin position="143"/>
        <end position="179"/>
    </location>
</feature>
<name>A0A238V1U4_9ACTN</name>
<dbReference type="EMBL" id="FZNR01000001">
    <property type="protein sequence ID" value="SNR28522.1"/>
    <property type="molecule type" value="Genomic_DNA"/>
</dbReference>
<dbReference type="AlphaFoldDB" id="A0A238V1U4"/>
<dbReference type="SUPFAM" id="SSF52799">
    <property type="entry name" value="(Phosphotyrosine protein) phosphatases II"/>
    <property type="match status" value="1"/>
</dbReference>
<dbReference type="PROSITE" id="PS50056">
    <property type="entry name" value="TYR_PHOSPHATASE_2"/>
    <property type="match status" value="1"/>
</dbReference>
<accession>A0A238V1U4</accession>
<dbReference type="GO" id="GO:0004721">
    <property type="term" value="F:phosphoprotein phosphatase activity"/>
    <property type="evidence" value="ECO:0007669"/>
    <property type="project" value="InterPro"/>
</dbReference>
<evidence type="ECO:0000256" key="1">
    <source>
        <dbReference type="ARBA" id="ARBA00009580"/>
    </source>
</evidence>
<dbReference type="Gene3D" id="3.90.190.10">
    <property type="entry name" value="Protein tyrosine phosphatase superfamily"/>
    <property type="match status" value="1"/>
</dbReference>
<protein>
    <submittedName>
        <fullName evidence="3">Protein tyrosine/serine phosphatase</fullName>
    </submittedName>
</protein>
<keyword evidence="4" id="KW-1185">Reference proteome</keyword>
<evidence type="ECO:0000259" key="2">
    <source>
        <dbReference type="PROSITE" id="PS50056"/>
    </source>
</evidence>
<gene>
    <name evidence="3" type="ORF">SAMN06264365_101565</name>
</gene>
<dbReference type="PANTHER" id="PTHR31126">
    <property type="entry name" value="TYROSINE-PROTEIN PHOSPHATASE"/>
    <property type="match status" value="1"/>
</dbReference>
<reference evidence="3 4" key="1">
    <citation type="submission" date="2017-06" db="EMBL/GenBank/DDBJ databases">
        <authorList>
            <person name="Kim H.J."/>
            <person name="Triplett B.A."/>
        </authorList>
    </citation>
    <scope>NUCLEOTIDE SEQUENCE [LARGE SCALE GENOMIC DNA]</scope>
    <source>
        <strain evidence="3 4">DSM 43151</strain>
    </source>
</reference>
<proteinExistence type="inferred from homology"/>
<dbReference type="InterPro" id="IPR000387">
    <property type="entry name" value="Tyr_Pase_dom"/>
</dbReference>
<dbReference type="Pfam" id="PF13350">
    <property type="entry name" value="Y_phosphatase3"/>
    <property type="match status" value="1"/>
</dbReference>
<sequence>MPLSGFEGSVVPRIETRFVRVVAESYSRNLGFSATYNFRDVGGYTGLDGRTVRWRRLFRADSLHRISEDDAPAFTALGIRTVIDLRRPAEVEKFGRVHERYGTDYRNLVLKHIDWEEIEHPEGTVHERWLADRYLNFAEDGREGILDSLRLIADPVAAPVVVHCMAGKDRTGTICALTLSLLGVSDADIATDYALTTSAMAPLTAYLLRTNPEAVNGNEHMFDSPPAAMRLFLDDLRALHGSVEGYVREIGLTDTEIATLRHHLLDG</sequence>
<dbReference type="PANTHER" id="PTHR31126:SF1">
    <property type="entry name" value="TYROSINE SPECIFIC PROTEIN PHOSPHATASES DOMAIN-CONTAINING PROTEIN"/>
    <property type="match status" value="1"/>
</dbReference>
<organism evidence="3 4">
    <name type="scientific">Actinoplanes regularis</name>
    <dbReference type="NCBI Taxonomy" id="52697"/>
    <lineage>
        <taxon>Bacteria</taxon>
        <taxon>Bacillati</taxon>
        <taxon>Actinomycetota</taxon>
        <taxon>Actinomycetes</taxon>
        <taxon>Micromonosporales</taxon>
        <taxon>Micromonosporaceae</taxon>
        <taxon>Actinoplanes</taxon>
    </lineage>
</organism>
<evidence type="ECO:0000313" key="4">
    <source>
        <dbReference type="Proteomes" id="UP000198415"/>
    </source>
</evidence>
<evidence type="ECO:0000313" key="3">
    <source>
        <dbReference type="EMBL" id="SNR28522.1"/>
    </source>
</evidence>
<dbReference type="Proteomes" id="UP000198415">
    <property type="component" value="Unassembled WGS sequence"/>
</dbReference>
<dbReference type="InterPro" id="IPR026893">
    <property type="entry name" value="Tyr/Ser_Pase_IphP-type"/>
</dbReference>
<comment type="similarity">
    <text evidence="1">Belongs to the protein-tyrosine phosphatase family.</text>
</comment>
<dbReference type="OrthoDB" id="1188001at2"/>